<keyword evidence="6 7" id="KW-0472">Membrane</keyword>
<keyword evidence="3" id="KW-0547">Nucleotide-binding</keyword>
<dbReference type="InterPro" id="IPR039421">
    <property type="entry name" value="Type_1_exporter"/>
</dbReference>
<dbReference type="CDD" id="cd18584">
    <property type="entry name" value="ABC_6TM_AarD_CydD"/>
    <property type="match status" value="1"/>
</dbReference>
<dbReference type="PROSITE" id="PS50893">
    <property type="entry name" value="ABC_TRANSPORTER_2"/>
    <property type="match status" value="1"/>
</dbReference>
<dbReference type="GO" id="GO:0005524">
    <property type="term" value="F:ATP binding"/>
    <property type="evidence" value="ECO:0007669"/>
    <property type="project" value="UniProtKB-KW"/>
</dbReference>
<dbReference type="Gene3D" id="3.40.50.300">
    <property type="entry name" value="P-loop containing nucleotide triphosphate hydrolases"/>
    <property type="match status" value="1"/>
</dbReference>
<evidence type="ECO:0000256" key="2">
    <source>
        <dbReference type="ARBA" id="ARBA00022692"/>
    </source>
</evidence>
<dbReference type="Proteomes" id="UP001596364">
    <property type="component" value="Unassembled WGS sequence"/>
</dbReference>
<keyword evidence="2 7" id="KW-0812">Transmembrane</keyword>
<dbReference type="PANTHER" id="PTHR24221:SF261">
    <property type="entry name" value="GLUTATHIONE_L-CYSTEINE TRANSPORT SYSTEM ATP-BINDING_PERMEASE PROTEIN CYDD"/>
    <property type="match status" value="1"/>
</dbReference>
<feature type="transmembrane region" description="Helical" evidence="7">
    <location>
        <begin position="26"/>
        <end position="48"/>
    </location>
</feature>
<evidence type="ECO:0000259" key="9">
    <source>
        <dbReference type="PROSITE" id="PS50929"/>
    </source>
</evidence>
<evidence type="ECO:0000256" key="1">
    <source>
        <dbReference type="ARBA" id="ARBA00004651"/>
    </source>
</evidence>
<dbReference type="SUPFAM" id="SSF52540">
    <property type="entry name" value="P-loop containing nucleoside triphosphate hydrolases"/>
    <property type="match status" value="1"/>
</dbReference>
<dbReference type="EMBL" id="JBHSUS010000001">
    <property type="protein sequence ID" value="MFC6440836.1"/>
    <property type="molecule type" value="Genomic_DNA"/>
</dbReference>
<evidence type="ECO:0000313" key="10">
    <source>
        <dbReference type="EMBL" id="MFC6440836.1"/>
    </source>
</evidence>
<organism evidence="10 11">
    <name type="scientific">Pseudobowmanella zhangzhouensis</name>
    <dbReference type="NCBI Taxonomy" id="1537679"/>
    <lineage>
        <taxon>Bacteria</taxon>
        <taxon>Pseudomonadati</taxon>
        <taxon>Pseudomonadota</taxon>
        <taxon>Gammaproteobacteria</taxon>
        <taxon>Alteromonadales</taxon>
        <taxon>Alteromonadaceae</taxon>
    </lineage>
</organism>
<dbReference type="InterPro" id="IPR011527">
    <property type="entry name" value="ABC1_TM_dom"/>
</dbReference>
<evidence type="ECO:0000256" key="6">
    <source>
        <dbReference type="ARBA" id="ARBA00023136"/>
    </source>
</evidence>
<dbReference type="SUPFAM" id="SSF90123">
    <property type="entry name" value="ABC transporter transmembrane region"/>
    <property type="match status" value="1"/>
</dbReference>
<keyword evidence="5 7" id="KW-1133">Transmembrane helix</keyword>
<proteinExistence type="predicted"/>
<comment type="caution">
    <text evidence="10">The sequence shown here is derived from an EMBL/GenBank/DDBJ whole genome shotgun (WGS) entry which is preliminary data.</text>
</comment>
<evidence type="ECO:0000259" key="8">
    <source>
        <dbReference type="PROSITE" id="PS50893"/>
    </source>
</evidence>
<evidence type="ECO:0000256" key="4">
    <source>
        <dbReference type="ARBA" id="ARBA00022840"/>
    </source>
</evidence>
<protein>
    <submittedName>
        <fullName evidence="10">ABC transporter ATP-binding protein/permease</fullName>
    </submittedName>
</protein>
<evidence type="ECO:0000256" key="3">
    <source>
        <dbReference type="ARBA" id="ARBA00022741"/>
    </source>
</evidence>
<gene>
    <name evidence="10" type="ORF">ACFP85_11845</name>
</gene>
<dbReference type="InterPro" id="IPR003593">
    <property type="entry name" value="AAA+_ATPase"/>
</dbReference>
<feature type="domain" description="ABC transmembrane type-1" evidence="9">
    <location>
        <begin position="32"/>
        <end position="314"/>
    </location>
</feature>
<dbReference type="Pfam" id="PF00664">
    <property type="entry name" value="ABC_membrane"/>
    <property type="match status" value="1"/>
</dbReference>
<feature type="domain" description="ABC transporter" evidence="8">
    <location>
        <begin position="326"/>
        <end position="538"/>
    </location>
</feature>
<dbReference type="InterPro" id="IPR027417">
    <property type="entry name" value="P-loop_NTPase"/>
</dbReference>
<feature type="transmembrane region" description="Helical" evidence="7">
    <location>
        <begin position="145"/>
        <end position="162"/>
    </location>
</feature>
<feature type="transmembrane region" description="Helical" evidence="7">
    <location>
        <begin position="283"/>
        <end position="302"/>
    </location>
</feature>
<evidence type="ECO:0000256" key="7">
    <source>
        <dbReference type="SAM" id="Phobius"/>
    </source>
</evidence>
<dbReference type="PANTHER" id="PTHR24221">
    <property type="entry name" value="ATP-BINDING CASSETTE SUB-FAMILY B"/>
    <property type="match status" value="1"/>
</dbReference>
<dbReference type="SMART" id="SM00382">
    <property type="entry name" value="AAA"/>
    <property type="match status" value="1"/>
</dbReference>
<reference evidence="11" key="1">
    <citation type="journal article" date="2019" name="Int. J. Syst. Evol. Microbiol.">
        <title>The Global Catalogue of Microorganisms (GCM) 10K type strain sequencing project: providing services to taxonomists for standard genome sequencing and annotation.</title>
        <authorList>
            <consortium name="The Broad Institute Genomics Platform"/>
            <consortium name="The Broad Institute Genome Sequencing Center for Infectious Disease"/>
            <person name="Wu L."/>
            <person name="Ma J."/>
        </authorList>
    </citation>
    <scope>NUCLEOTIDE SEQUENCE [LARGE SCALE GENOMIC DNA]</scope>
    <source>
        <strain evidence="11">CGMCC 1.16031</strain>
    </source>
</reference>
<dbReference type="InterPro" id="IPR017871">
    <property type="entry name" value="ABC_transporter-like_CS"/>
</dbReference>
<feature type="transmembrane region" description="Helical" evidence="7">
    <location>
        <begin position="246"/>
        <end position="271"/>
    </location>
</feature>
<evidence type="ECO:0000313" key="11">
    <source>
        <dbReference type="Proteomes" id="UP001596364"/>
    </source>
</evidence>
<dbReference type="InterPro" id="IPR003439">
    <property type="entry name" value="ABC_transporter-like_ATP-bd"/>
</dbReference>
<feature type="transmembrane region" description="Helical" evidence="7">
    <location>
        <begin position="168"/>
        <end position="185"/>
    </location>
</feature>
<dbReference type="RefSeq" id="WP_131259747.1">
    <property type="nucleotide sequence ID" value="NZ_JBHSUS010000001.1"/>
</dbReference>
<dbReference type="PROSITE" id="PS50929">
    <property type="entry name" value="ABC_TM1F"/>
    <property type="match status" value="1"/>
</dbReference>
<name>A0ABW1XKV2_9ALTE</name>
<keyword evidence="11" id="KW-1185">Reference proteome</keyword>
<sequence length="538" mass="61111">MTNTSNNPTPVLRDWLKQHGRAWRPVLLWINLLQLLQFGASLTMYWLLADIVHRLIVTDATVTMHDLILLLLALLTHLASQASSQHLSVKLQLSVQQHISHQLQQQFYQRQYAMIRQQDTRYWQNLFIQQIPALGRYVAHYEPQMRFAVVTPLIILLIAWPINWVVSMVLLLCMPVVPLFMILVGKGAASLHRQHFVALTRLGSLFADRLRAWDMLQVFNAFPRQSEHLQRASQLLNQRTLAVVRIAFLSNTVLDFFSTLSVALVAVFVGFSLLGEIHFGPPLTLHSGLFLLLAVPLVFAELKQLGRLYHFKAEATAALAALQSQLEMLNTHNSSSEFCGLQWHEYRIPQPALYAQQLTLQPGDKVWLRGASGAGKSVLLEALMGWRPASHQLNSECAYLTQSPLLSGQTLRDNLCLGEDMSDTQLLHALRQVELDDWLCQLTNGLDSQFGDHPPLSGGQLQRLALARILLHPRPLVLLDEPTAHLTENLHVSLCALLEYHLRDKTVIWASHKPLNQAWFNRCWDIQHGEIEEQICQP</sequence>
<accession>A0ABW1XKV2</accession>
<keyword evidence="4 10" id="KW-0067">ATP-binding</keyword>
<dbReference type="PROSITE" id="PS00211">
    <property type="entry name" value="ABC_TRANSPORTER_1"/>
    <property type="match status" value="1"/>
</dbReference>
<dbReference type="Pfam" id="PF00005">
    <property type="entry name" value="ABC_tran"/>
    <property type="match status" value="1"/>
</dbReference>
<comment type="subcellular location">
    <subcellularLocation>
        <location evidence="1">Cell membrane</location>
        <topology evidence="1">Multi-pass membrane protein</topology>
    </subcellularLocation>
</comment>
<dbReference type="InterPro" id="IPR036640">
    <property type="entry name" value="ABC1_TM_sf"/>
</dbReference>
<evidence type="ECO:0000256" key="5">
    <source>
        <dbReference type="ARBA" id="ARBA00022989"/>
    </source>
</evidence>
<dbReference type="Gene3D" id="1.20.1560.10">
    <property type="entry name" value="ABC transporter type 1, transmembrane domain"/>
    <property type="match status" value="1"/>
</dbReference>